<proteinExistence type="inferred from homology"/>
<dbReference type="InterPro" id="IPR023635">
    <property type="entry name" value="Peptide_deformylase"/>
</dbReference>
<evidence type="ECO:0000256" key="2">
    <source>
        <dbReference type="HAMAP-Rule" id="MF_00163"/>
    </source>
</evidence>
<sequence>MLDGLRKQGGTAPLPVLKWPDARLSKRCEAAELTAGERAPDGVVALALGMLHTMYAAEGRGLAAPQVGVLTRIFVMDCTWKEGAYSPVVCLNPEVLDASRAVSVMEEGCLSIPGVSAPVSRPDEITLAYTDLDGVHVVRRLTGFEARCAQHELDHLDGLVTFDRLDAARREKIEAVYTVSNAPLLAAPTPTFLPKAEE</sequence>
<dbReference type="CDD" id="cd00487">
    <property type="entry name" value="Pep_deformylase"/>
    <property type="match status" value="1"/>
</dbReference>
<keyword evidence="2" id="KW-0479">Metal-binding</keyword>
<dbReference type="NCBIfam" id="TIGR00079">
    <property type="entry name" value="pept_deformyl"/>
    <property type="match status" value="1"/>
</dbReference>
<dbReference type="AlphaFoldDB" id="A0A2V4N5P9"/>
<dbReference type="PIRSF" id="PIRSF004749">
    <property type="entry name" value="Pep_def"/>
    <property type="match status" value="1"/>
</dbReference>
<feature type="binding site" evidence="2">
    <location>
        <position position="151"/>
    </location>
    <ligand>
        <name>Fe cation</name>
        <dbReference type="ChEBI" id="CHEBI:24875"/>
    </ligand>
</feature>
<name>A0A2V4N5P9_9RHOB</name>
<evidence type="ECO:0000313" key="4">
    <source>
        <dbReference type="Proteomes" id="UP000248012"/>
    </source>
</evidence>
<dbReference type="Proteomes" id="UP000248012">
    <property type="component" value="Unassembled WGS sequence"/>
</dbReference>
<dbReference type="PANTHER" id="PTHR10458:SF22">
    <property type="entry name" value="PEPTIDE DEFORMYLASE"/>
    <property type="match status" value="1"/>
</dbReference>
<comment type="caution">
    <text evidence="3">The sequence shown here is derived from an EMBL/GenBank/DDBJ whole genome shotgun (WGS) entry which is preliminary data.</text>
</comment>
<dbReference type="InterPro" id="IPR036821">
    <property type="entry name" value="Peptide_deformylase_sf"/>
</dbReference>
<dbReference type="NCBIfam" id="NF001159">
    <property type="entry name" value="PRK00150.1-3"/>
    <property type="match status" value="1"/>
</dbReference>
<comment type="cofactor">
    <cofactor evidence="2">
        <name>Fe(2+)</name>
        <dbReference type="ChEBI" id="CHEBI:29033"/>
    </cofactor>
    <text evidence="2">Binds 1 Fe(2+) ion.</text>
</comment>
<dbReference type="HAMAP" id="MF_00163">
    <property type="entry name" value="Pep_deformylase"/>
    <property type="match status" value="1"/>
</dbReference>
<evidence type="ECO:0000256" key="1">
    <source>
        <dbReference type="ARBA" id="ARBA00010759"/>
    </source>
</evidence>
<dbReference type="EMBL" id="QFVT01000002">
    <property type="protein sequence ID" value="PYC49272.1"/>
    <property type="molecule type" value="Genomic_DNA"/>
</dbReference>
<keyword evidence="2" id="KW-0648">Protein biosynthesis</keyword>
<dbReference type="GO" id="GO:0042586">
    <property type="term" value="F:peptide deformylase activity"/>
    <property type="evidence" value="ECO:0007669"/>
    <property type="project" value="UniProtKB-UniRule"/>
</dbReference>
<gene>
    <name evidence="2 3" type="primary">def</name>
    <name evidence="3" type="ORF">DI396_02890</name>
</gene>
<keyword evidence="2" id="KW-0408">Iron</keyword>
<protein>
    <recommendedName>
        <fullName evidence="2">Peptide deformylase</fullName>
        <shortName evidence="2">PDF</shortName>
        <ecNumber evidence="2">3.5.1.88</ecNumber>
    </recommendedName>
    <alternativeName>
        <fullName evidence="2">Polypeptide deformylase</fullName>
    </alternativeName>
</protein>
<feature type="binding site" evidence="2">
    <location>
        <position position="155"/>
    </location>
    <ligand>
        <name>Fe cation</name>
        <dbReference type="ChEBI" id="CHEBI:24875"/>
    </ligand>
</feature>
<dbReference type="PRINTS" id="PR01576">
    <property type="entry name" value="PDEFORMYLASE"/>
</dbReference>
<dbReference type="PANTHER" id="PTHR10458">
    <property type="entry name" value="PEPTIDE DEFORMYLASE"/>
    <property type="match status" value="1"/>
</dbReference>
<keyword evidence="4" id="KW-1185">Reference proteome</keyword>
<feature type="active site" evidence="2">
    <location>
        <position position="152"/>
    </location>
</feature>
<evidence type="ECO:0000313" key="3">
    <source>
        <dbReference type="EMBL" id="PYC49272.1"/>
    </source>
</evidence>
<dbReference type="Pfam" id="PF01327">
    <property type="entry name" value="Pep_deformylase"/>
    <property type="match status" value="1"/>
</dbReference>
<accession>A0A2V4N5P9</accession>
<comment type="function">
    <text evidence="2">Removes the formyl group from the N-terminal Met of newly synthesized proteins. Requires at least a dipeptide for an efficient rate of reaction. N-terminal L-methionine is a prerequisite for activity but the enzyme has broad specificity at other positions.</text>
</comment>
<dbReference type="EC" id="3.5.1.88" evidence="2"/>
<comment type="similarity">
    <text evidence="1 2">Belongs to the polypeptide deformylase family.</text>
</comment>
<dbReference type="OrthoDB" id="9804313at2"/>
<dbReference type="GO" id="GO:0006412">
    <property type="term" value="P:translation"/>
    <property type="evidence" value="ECO:0007669"/>
    <property type="project" value="UniProtKB-UniRule"/>
</dbReference>
<keyword evidence="2" id="KW-0378">Hydrolase</keyword>
<dbReference type="SUPFAM" id="SSF56420">
    <property type="entry name" value="Peptide deformylase"/>
    <property type="match status" value="1"/>
</dbReference>
<comment type="catalytic activity">
    <reaction evidence="2">
        <text>N-terminal N-formyl-L-methionyl-[peptide] + H2O = N-terminal L-methionyl-[peptide] + formate</text>
        <dbReference type="Rhea" id="RHEA:24420"/>
        <dbReference type="Rhea" id="RHEA-COMP:10639"/>
        <dbReference type="Rhea" id="RHEA-COMP:10640"/>
        <dbReference type="ChEBI" id="CHEBI:15377"/>
        <dbReference type="ChEBI" id="CHEBI:15740"/>
        <dbReference type="ChEBI" id="CHEBI:49298"/>
        <dbReference type="ChEBI" id="CHEBI:64731"/>
        <dbReference type="EC" id="3.5.1.88"/>
    </reaction>
</comment>
<feature type="binding site" evidence="2">
    <location>
        <position position="109"/>
    </location>
    <ligand>
        <name>Fe cation</name>
        <dbReference type="ChEBI" id="CHEBI:24875"/>
    </ligand>
</feature>
<organism evidence="3 4">
    <name type="scientific">Litorivita pollutaquae</name>
    <dbReference type="NCBI Taxonomy" id="2200892"/>
    <lineage>
        <taxon>Bacteria</taxon>
        <taxon>Pseudomonadati</taxon>
        <taxon>Pseudomonadota</taxon>
        <taxon>Alphaproteobacteria</taxon>
        <taxon>Rhodobacterales</taxon>
        <taxon>Paracoccaceae</taxon>
        <taxon>Litorivita</taxon>
    </lineage>
</organism>
<dbReference type="Gene3D" id="3.90.45.10">
    <property type="entry name" value="Peptide deformylase"/>
    <property type="match status" value="1"/>
</dbReference>
<reference evidence="3 4" key="1">
    <citation type="submission" date="2018-05" db="EMBL/GenBank/DDBJ databases">
        <title>Oceanovita maritima gen. nov., sp. nov., a marine bacterium in the family Rhodobacteraceae isolated from surface seawater of Lundu port Xiamen, China.</title>
        <authorList>
            <person name="Hetharua B.H."/>
            <person name="Min D."/>
            <person name="Liao H."/>
            <person name="Tian Y."/>
        </authorList>
    </citation>
    <scope>NUCLEOTIDE SEQUENCE [LARGE SCALE GENOMIC DNA]</scope>
    <source>
        <strain evidence="3 4">FSX-11</strain>
    </source>
</reference>
<dbReference type="GO" id="GO:0046872">
    <property type="term" value="F:metal ion binding"/>
    <property type="evidence" value="ECO:0007669"/>
    <property type="project" value="UniProtKB-KW"/>
</dbReference>